<evidence type="ECO:0000256" key="2">
    <source>
        <dbReference type="ARBA" id="ARBA00013167"/>
    </source>
</evidence>
<dbReference type="SUPFAM" id="SSF54637">
    <property type="entry name" value="Thioesterase/thiol ester dehydrase-isomerase"/>
    <property type="match status" value="1"/>
</dbReference>
<dbReference type="FunFam" id="3.10.129.10:FF:000001">
    <property type="entry name" value="3-hydroxyacyl-[acyl-carrier-protein] dehydratase FabZ"/>
    <property type="match status" value="1"/>
</dbReference>
<dbReference type="GO" id="GO:0019171">
    <property type="term" value="F:(3R)-hydroxyacyl-[acyl-carrier-protein] dehydratase activity"/>
    <property type="evidence" value="ECO:0007669"/>
    <property type="project" value="UniProtKB-EC"/>
</dbReference>
<dbReference type="AlphaFoldDB" id="A0A7V4FHT5"/>
<accession>A0A7V4FHT5</accession>
<evidence type="ECO:0000256" key="1">
    <source>
        <dbReference type="ARBA" id="ARBA00004496"/>
    </source>
</evidence>
<keyword evidence="3" id="KW-0963">Cytoplasm</keyword>
<dbReference type="Pfam" id="PF07977">
    <property type="entry name" value="FabA"/>
    <property type="match status" value="1"/>
</dbReference>
<evidence type="ECO:0000256" key="5">
    <source>
        <dbReference type="ARBA" id="ARBA00022556"/>
    </source>
</evidence>
<feature type="region of interest" description="Disordered" evidence="9">
    <location>
        <begin position="152"/>
        <end position="174"/>
    </location>
</feature>
<organism evidence="10">
    <name type="scientific">Fervidobacterium pennivorans</name>
    <dbReference type="NCBI Taxonomy" id="93466"/>
    <lineage>
        <taxon>Bacteria</taxon>
        <taxon>Thermotogati</taxon>
        <taxon>Thermotogota</taxon>
        <taxon>Thermotogae</taxon>
        <taxon>Thermotogales</taxon>
        <taxon>Fervidobacteriaceae</taxon>
        <taxon>Fervidobacterium</taxon>
    </lineage>
</organism>
<keyword evidence="5" id="KW-0441">Lipid A biosynthesis</keyword>
<feature type="compositionally biased region" description="Basic and acidic residues" evidence="9">
    <location>
        <begin position="163"/>
        <end position="174"/>
    </location>
</feature>
<keyword evidence="6" id="KW-0443">Lipid metabolism</keyword>
<comment type="caution">
    <text evidence="10">The sequence shown here is derived from an EMBL/GenBank/DDBJ whole genome shotgun (WGS) entry which is preliminary data.</text>
</comment>
<proteinExistence type="predicted"/>
<protein>
    <recommendedName>
        <fullName evidence="2">3-hydroxyacyl-[acyl-carrier-protein] dehydratase</fullName>
        <ecNumber evidence="2">4.2.1.59</ecNumber>
    </recommendedName>
</protein>
<dbReference type="NCBIfam" id="NF000582">
    <property type="entry name" value="PRK00006.1"/>
    <property type="match status" value="1"/>
</dbReference>
<evidence type="ECO:0000256" key="3">
    <source>
        <dbReference type="ARBA" id="ARBA00022490"/>
    </source>
</evidence>
<dbReference type="InterPro" id="IPR029069">
    <property type="entry name" value="HotDog_dom_sf"/>
</dbReference>
<dbReference type="CDD" id="cd01288">
    <property type="entry name" value="FabZ"/>
    <property type="match status" value="1"/>
</dbReference>
<comment type="function">
    <text evidence="8">Involved in unsaturated fatty acids biosynthesis. Catalyzes the dehydration of short chain beta-hydroxyacyl-ACPs and long chain saturated and unsaturated beta-hydroxyacyl-ACPs.</text>
</comment>
<dbReference type="PANTHER" id="PTHR30272">
    <property type="entry name" value="3-HYDROXYACYL-[ACYL-CARRIER-PROTEIN] DEHYDRATASE"/>
    <property type="match status" value="1"/>
</dbReference>
<gene>
    <name evidence="10" type="ORF">ENU12_08150</name>
</gene>
<dbReference type="GO" id="GO:0009245">
    <property type="term" value="P:lipid A biosynthetic process"/>
    <property type="evidence" value="ECO:0007669"/>
    <property type="project" value="UniProtKB-KW"/>
</dbReference>
<dbReference type="GO" id="GO:0016020">
    <property type="term" value="C:membrane"/>
    <property type="evidence" value="ECO:0007669"/>
    <property type="project" value="GOC"/>
</dbReference>
<evidence type="ECO:0000313" key="10">
    <source>
        <dbReference type="EMBL" id="HGQ77849.1"/>
    </source>
</evidence>
<evidence type="ECO:0000256" key="9">
    <source>
        <dbReference type="SAM" id="MobiDB-lite"/>
    </source>
</evidence>
<evidence type="ECO:0000256" key="8">
    <source>
        <dbReference type="ARBA" id="ARBA00025049"/>
    </source>
</evidence>
<evidence type="ECO:0000256" key="6">
    <source>
        <dbReference type="ARBA" id="ARBA00023098"/>
    </source>
</evidence>
<dbReference type="GO" id="GO:0005737">
    <property type="term" value="C:cytoplasm"/>
    <property type="evidence" value="ECO:0007669"/>
    <property type="project" value="UniProtKB-SubCell"/>
</dbReference>
<keyword evidence="4" id="KW-0444">Lipid biosynthesis</keyword>
<name>A0A7V4FHT5_FERPE</name>
<dbReference type="EMBL" id="DTBH01000165">
    <property type="protein sequence ID" value="HGQ77849.1"/>
    <property type="molecule type" value="Genomic_DNA"/>
</dbReference>
<evidence type="ECO:0000256" key="7">
    <source>
        <dbReference type="ARBA" id="ARBA00023239"/>
    </source>
</evidence>
<reference evidence="10" key="1">
    <citation type="journal article" date="2020" name="mSystems">
        <title>Genome- and Community-Level Interaction Insights into Carbon Utilization and Element Cycling Functions of Hydrothermarchaeota in Hydrothermal Sediment.</title>
        <authorList>
            <person name="Zhou Z."/>
            <person name="Liu Y."/>
            <person name="Xu W."/>
            <person name="Pan J."/>
            <person name="Luo Z.H."/>
            <person name="Li M."/>
        </authorList>
    </citation>
    <scope>NUCLEOTIDE SEQUENCE [LARGE SCALE GENOMIC DNA]</scope>
    <source>
        <strain evidence="10">SpSt-640</strain>
    </source>
</reference>
<comment type="subcellular location">
    <subcellularLocation>
        <location evidence="1">Cytoplasm</location>
    </subcellularLocation>
</comment>
<keyword evidence="7" id="KW-0456">Lyase</keyword>
<dbReference type="PANTHER" id="PTHR30272:SF1">
    <property type="entry name" value="3-HYDROXYACYL-[ACYL-CARRIER-PROTEIN] DEHYDRATASE"/>
    <property type="match status" value="1"/>
</dbReference>
<dbReference type="Gene3D" id="3.10.129.10">
    <property type="entry name" value="Hotdog Thioesterase"/>
    <property type="match status" value="1"/>
</dbReference>
<evidence type="ECO:0000256" key="4">
    <source>
        <dbReference type="ARBA" id="ARBA00022516"/>
    </source>
</evidence>
<dbReference type="EC" id="4.2.1.59" evidence="2"/>
<sequence length="174" mass="19586">MLRWWWEDMNEKKTLKGKEEILKILPHRDPILLVDEVIEQGEDYIIAKKNVSEDEPVFKGHFPGYPIYPGVYIIEGLAQTAGVLLLENVERNSIPIFIGIDEARFKKEVRPNCELIYEVRVLDKKGPIVIVDGKAKVDGQLVAKAKLMVGVKKGEGNGSSSDVEDKLQSEADGR</sequence>
<dbReference type="InterPro" id="IPR013114">
    <property type="entry name" value="FabA_FabZ"/>
</dbReference>